<dbReference type="PROSITE" id="PS50106">
    <property type="entry name" value="PDZ"/>
    <property type="match status" value="2"/>
</dbReference>
<evidence type="ECO:0000313" key="19">
    <source>
        <dbReference type="Proteomes" id="UP000017819"/>
    </source>
</evidence>
<feature type="binding site" evidence="15">
    <location>
        <position position="156"/>
    </location>
    <ligand>
        <name>substrate</name>
    </ligand>
</feature>
<dbReference type="PATRIC" id="fig|631454.5.peg.274"/>
<dbReference type="InterPro" id="IPR009003">
    <property type="entry name" value="Peptidase_S1_PA"/>
</dbReference>
<evidence type="ECO:0000259" key="17">
    <source>
        <dbReference type="PROSITE" id="PS50106"/>
    </source>
</evidence>
<feature type="region of interest" description="Disordered" evidence="16">
    <location>
        <begin position="1"/>
        <end position="27"/>
    </location>
</feature>
<evidence type="ECO:0000256" key="9">
    <source>
        <dbReference type="ARBA" id="ARBA00022764"/>
    </source>
</evidence>
<evidence type="ECO:0000256" key="14">
    <source>
        <dbReference type="PIRSR" id="PIRSR611782-1"/>
    </source>
</evidence>
<dbReference type="FunFam" id="2.40.10.120:FF:000007">
    <property type="entry name" value="Periplasmic serine endoprotease DegP-like"/>
    <property type="match status" value="1"/>
</dbReference>
<proteinExistence type="inferred from homology"/>
<feature type="active site" description="Charge relay system" evidence="14">
    <location>
        <position position="156"/>
    </location>
</feature>
<feature type="domain" description="PDZ" evidence="17">
    <location>
        <begin position="274"/>
        <end position="365"/>
    </location>
</feature>
<dbReference type="SUPFAM" id="SSF50494">
    <property type="entry name" value="Trypsin-like serine proteases"/>
    <property type="match status" value="1"/>
</dbReference>
<dbReference type="eggNOG" id="COG0265">
    <property type="taxonomic scope" value="Bacteria"/>
</dbReference>
<protein>
    <recommendedName>
        <fullName evidence="5">Probable periplasmic serine endoprotease DegP-like</fullName>
        <ecNumber evidence="4">3.4.21.107</ecNumber>
    </recommendedName>
    <alternativeName>
        <fullName evidence="13">Protease Do</fullName>
    </alternativeName>
</protein>
<evidence type="ECO:0000256" key="1">
    <source>
        <dbReference type="ARBA" id="ARBA00001772"/>
    </source>
</evidence>
<dbReference type="PANTHER" id="PTHR22939:SF130">
    <property type="entry name" value="PERIPLASMIC SERINE ENDOPROTEASE DEGP-LIKE-RELATED"/>
    <property type="match status" value="1"/>
</dbReference>
<dbReference type="Pfam" id="PF13365">
    <property type="entry name" value="Trypsin_2"/>
    <property type="match status" value="1"/>
</dbReference>
<comment type="subcellular location">
    <subcellularLocation>
        <location evidence="2">Periplasm</location>
    </subcellularLocation>
</comment>
<keyword evidence="6 18" id="KW-0645">Protease</keyword>
<dbReference type="InterPro" id="IPR036034">
    <property type="entry name" value="PDZ_sf"/>
</dbReference>
<evidence type="ECO:0000256" key="6">
    <source>
        <dbReference type="ARBA" id="ARBA00022670"/>
    </source>
</evidence>
<comment type="caution">
    <text evidence="18">The sequence shown here is derived from an EMBL/GenBank/DDBJ whole genome shotgun (WGS) entry which is preliminary data.</text>
</comment>
<feature type="binding site" evidence="15">
    <location>
        <position position="126"/>
    </location>
    <ligand>
        <name>substrate</name>
    </ligand>
</feature>
<organism evidence="18 19">
    <name type="scientific">Lutibaculum baratangense AMV1</name>
    <dbReference type="NCBI Taxonomy" id="631454"/>
    <lineage>
        <taxon>Bacteria</taxon>
        <taxon>Pseudomonadati</taxon>
        <taxon>Pseudomonadota</taxon>
        <taxon>Alphaproteobacteria</taxon>
        <taxon>Hyphomicrobiales</taxon>
        <taxon>Tepidamorphaceae</taxon>
        <taxon>Lutibaculum</taxon>
    </lineage>
</organism>
<comment type="similarity">
    <text evidence="3">Belongs to the peptidase S1C family.</text>
</comment>
<sequence length="501" mass="52533">MGCGLVLAGPAAAQTPTAPAEEAPGAEQIGEATPETNVVPLPGAPTSFADLAEQLVDAVVNVSTSQDVGASERLEMPDLPEGSPFREFFEEFFNNQRPGLNRPRRVNSLGSGFVIDESGIIVTNSHVIADADEIIVNFNDGTELPAELVGIDEKTDMAVLRVEPATPLKAVHFGDSDTLRVGDWVVAIGNPFGLGGTVTAGIVSAQKRDIQAGPYDSFIQTDAAINRGNSGGPLFNMKGEVVGINTAIISPSGGSIGIGFAVPSNLASSVINQLVEFGETRRGWLGVRIQTVTPEIAESLGMDRARGALIAGVTEGGPAEEAGMQTGDVVLSFDGRDVSEMRQLPRIVADTAIGETVDVVVLRDGEEQVLSVVVGRLEEATEARVPSESEPEAEEPAAVDQGITSLGLRLGELTPERRSEFGIDDGLEGVVVLEVVEGGPAEDKGIETGFVISEVSQERVRTPQQFEDAVARLREMGRKSALLLTAAPGGDLQFIVVPLPE</sequence>
<gene>
    <name evidence="18" type="ORF">N177_0276</name>
</gene>
<feature type="active site" description="Charge relay system" evidence="14">
    <location>
        <position position="126"/>
    </location>
</feature>
<evidence type="ECO:0000256" key="3">
    <source>
        <dbReference type="ARBA" id="ARBA00010541"/>
    </source>
</evidence>
<dbReference type="CDD" id="cd10839">
    <property type="entry name" value="cpPDZ1_DegP-like"/>
    <property type="match status" value="1"/>
</dbReference>
<feature type="compositionally biased region" description="Low complexity" evidence="16">
    <location>
        <begin position="8"/>
        <end position="27"/>
    </location>
</feature>
<evidence type="ECO:0000256" key="4">
    <source>
        <dbReference type="ARBA" id="ARBA00013035"/>
    </source>
</evidence>
<dbReference type="InterPro" id="IPR001478">
    <property type="entry name" value="PDZ"/>
</dbReference>
<dbReference type="Proteomes" id="UP000017819">
    <property type="component" value="Unassembled WGS sequence"/>
</dbReference>
<keyword evidence="11" id="KW-0720">Serine protease</keyword>
<evidence type="ECO:0000256" key="8">
    <source>
        <dbReference type="ARBA" id="ARBA00022737"/>
    </source>
</evidence>
<dbReference type="SMART" id="SM00228">
    <property type="entry name" value="PDZ"/>
    <property type="match status" value="2"/>
</dbReference>
<evidence type="ECO:0000256" key="7">
    <source>
        <dbReference type="ARBA" id="ARBA00022729"/>
    </source>
</evidence>
<reference evidence="18 19" key="1">
    <citation type="journal article" date="2014" name="Genome Announc.">
        <title>Draft Genome Sequence of Lutibaculum baratangense Strain AMV1T, Isolated from a Mud Volcano in Andamans, India.</title>
        <authorList>
            <person name="Singh A."/>
            <person name="Sreenivas A."/>
            <person name="Sathyanarayana Reddy G."/>
            <person name="Pinnaka A.K."/>
            <person name="Shivaji S."/>
        </authorList>
    </citation>
    <scope>NUCLEOTIDE SEQUENCE [LARGE SCALE GENOMIC DNA]</scope>
    <source>
        <strain evidence="18 19">AMV1</strain>
    </source>
</reference>
<dbReference type="FunFam" id="2.40.10.10:FF:000001">
    <property type="entry name" value="Periplasmic serine protease DegS"/>
    <property type="match status" value="1"/>
</dbReference>
<name>V4R5R5_9HYPH</name>
<evidence type="ECO:0000256" key="12">
    <source>
        <dbReference type="ARBA" id="ARBA00023016"/>
    </source>
</evidence>
<accession>V4R5R5</accession>
<dbReference type="GO" id="GO:0042597">
    <property type="term" value="C:periplasmic space"/>
    <property type="evidence" value="ECO:0007669"/>
    <property type="project" value="UniProtKB-SubCell"/>
</dbReference>
<dbReference type="EMBL" id="AWXZ01000007">
    <property type="protein sequence ID" value="ESR27297.1"/>
    <property type="molecule type" value="Genomic_DNA"/>
</dbReference>
<evidence type="ECO:0000313" key="18">
    <source>
        <dbReference type="EMBL" id="ESR27297.1"/>
    </source>
</evidence>
<evidence type="ECO:0000256" key="11">
    <source>
        <dbReference type="ARBA" id="ARBA00022825"/>
    </source>
</evidence>
<dbReference type="Gene3D" id="2.30.42.10">
    <property type="match status" value="2"/>
</dbReference>
<keyword evidence="9" id="KW-0574">Periplasm</keyword>
<feature type="active site" description="Charge relay system" evidence="14">
    <location>
        <position position="230"/>
    </location>
</feature>
<dbReference type="GO" id="GO:0004252">
    <property type="term" value="F:serine-type endopeptidase activity"/>
    <property type="evidence" value="ECO:0007669"/>
    <property type="project" value="InterPro"/>
</dbReference>
<feature type="domain" description="PDZ" evidence="17">
    <location>
        <begin position="400"/>
        <end position="488"/>
    </location>
</feature>
<evidence type="ECO:0000256" key="10">
    <source>
        <dbReference type="ARBA" id="ARBA00022801"/>
    </source>
</evidence>
<dbReference type="Pfam" id="PF13180">
    <property type="entry name" value="PDZ_2"/>
    <property type="match status" value="1"/>
</dbReference>
<dbReference type="AlphaFoldDB" id="V4R5R5"/>
<dbReference type="NCBIfam" id="TIGR02037">
    <property type="entry name" value="degP_htrA_DO"/>
    <property type="match status" value="1"/>
</dbReference>
<dbReference type="InterPro" id="IPR001940">
    <property type="entry name" value="Peptidase_S1C"/>
</dbReference>
<dbReference type="GO" id="GO:0006508">
    <property type="term" value="P:proteolysis"/>
    <property type="evidence" value="ECO:0007669"/>
    <property type="project" value="UniProtKB-KW"/>
</dbReference>
<evidence type="ECO:0000256" key="16">
    <source>
        <dbReference type="SAM" id="MobiDB-lite"/>
    </source>
</evidence>
<keyword evidence="12" id="KW-0346">Stress response</keyword>
<dbReference type="Gene3D" id="2.40.10.120">
    <property type="match status" value="1"/>
</dbReference>
<comment type="catalytic activity">
    <reaction evidence="1">
        <text>Acts on substrates that are at least partially unfolded. The cleavage site P1 residue is normally between a pair of hydrophobic residues, such as Val-|-Val.</text>
        <dbReference type="EC" id="3.4.21.107"/>
    </reaction>
</comment>
<evidence type="ECO:0000256" key="2">
    <source>
        <dbReference type="ARBA" id="ARBA00004418"/>
    </source>
</evidence>
<dbReference type="PANTHER" id="PTHR22939">
    <property type="entry name" value="SERINE PROTEASE FAMILY S1C HTRA-RELATED"/>
    <property type="match status" value="1"/>
</dbReference>
<keyword evidence="7" id="KW-0732">Signal</keyword>
<feature type="binding site" evidence="15">
    <location>
        <begin position="228"/>
        <end position="230"/>
    </location>
    <ligand>
        <name>substrate</name>
    </ligand>
</feature>
<evidence type="ECO:0000256" key="13">
    <source>
        <dbReference type="ARBA" id="ARBA00032850"/>
    </source>
</evidence>
<keyword evidence="19" id="KW-1185">Reference proteome</keyword>
<dbReference type="PRINTS" id="PR00834">
    <property type="entry name" value="PROTEASES2C"/>
</dbReference>
<evidence type="ECO:0000256" key="5">
    <source>
        <dbReference type="ARBA" id="ARBA00013958"/>
    </source>
</evidence>
<keyword evidence="10" id="KW-0378">Hydrolase</keyword>
<dbReference type="SUPFAM" id="SSF50156">
    <property type="entry name" value="PDZ domain-like"/>
    <property type="match status" value="2"/>
</dbReference>
<dbReference type="EC" id="3.4.21.107" evidence="4"/>
<dbReference type="STRING" id="631454.N177_0276"/>
<keyword evidence="8" id="KW-0677">Repeat</keyword>
<dbReference type="InterPro" id="IPR011782">
    <property type="entry name" value="Pept_S1C_Do"/>
</dbReference>
<evidence type="ECO:0000256" key="15">
    <source>
        <dbReference type="PIRSR" id="PIRSR611782-2"/>
    </source>
</evidence>